<keyword evidence="1" id="KW-0472">Membrane</keyword>
<accession>A0AB34IUP5</accession>
<dbReference type="EMBL" id="JBGBPQ010000018">
    <property type="protein sequence ID" value="KAL1506888.1"/>
    <property type="molecule type" value="Genomic_DNA"/>
</dbReference>
<keyword evidence="3" id="KW-1185">Reference proteome</keyword>
<comment type="caution">
    <text evidence="2">The sequence shown here is derived from an EMBL/GenBank/DDBJ whole genome shotgun (WGS) entry which is preliminary data.</text>
</comment>
<dbReference type="GO" id="GO:0016020">
    <property type="term" value="C:membrane"/>
    <property type="evidence" value="ECO:0007669"/>
    <property type="project" value="TreeGrafter"/>
</dbReference>
<dbReference type="InterPro" id="IPR022127">
    <property type="entry name" value="STIMATE/YPL162C"/>
</dbReference>
<keyword evidence="1" id="KW-0812">Transmembrane</keyword>
<feature type="transmembrane region" description="Helical" evidence="1">
    <location>
        <begin position="190"/>
        <end position="211"/>
    </location>
</feature>
<evidence type="ECO:0008006" key="4">
    <source>
        <dbReference type="Google" id="ProtNLM"/>
    </source>
</evidence>
<evidence type="ECO:0000313" key="3">
    <source>
        <dbReference type="Proteomes" id="UP001515480"/>
    </source>
</evidence>
<dbReference type="Pfam" id="PF12400">
    <property type="entry name" value="STIMATE"/>
    <property type="match status" value="1"/>
</dbReference>
<feature type="transmembrane region" description="Helical" evidence="1">
    <location>
        <begin position="96"/>
        <end position="117"/>
    </location>
</feature>
<evidence type="ECO:0000313" key="2">
    <source>
        <dbReference type="EMBL" id="KAL1506888.1"/>
    </source>
</evidence>
<sequence length="294" mass="31519">MITPRISPAMPPPLPAAQCTLLGGWFADCIQAGLALAAVGTLVYKRHTETPRRPWLVWSFDASKQAFAGVLQHLVNLALGHALATSGEASECAWYLVNFSISIVCGCFILWGAMKLYRYAVARFRLRLLVSGEYGTPPSWRPFVAQLLVWGVLSVGEKMITLGVLIVPLHGPLGQLAAAVERPLRRHPHVELLLVMVVAPVLLNVLFFWVVDNLVMRRSASAQADAVLAAGGWPLSSSRCLESSFISPAAAGSSEDGARAPRGPRIWCLRNSDSAASLSTAPYCAPLAAGRAPS</sequence>
<feature type="transmembrane region" description="Helical" evidence="1">
    <location>
        <begin position="147"/>
        <end position="170"/>
    </location>
</feature>
<protein>
    <recommendedName>
        <fullName evidence="4">Store-operated calcium entry regulator STIMATE</fullName>
    </recommendedName>
</protein>
<dbReference type="PANTHER" id="PTHR31735:SF1">
    <property type="entry name" value="VACUOLAR MEMBRANE PROTEIN YPL162C"/>
    <property type="match status" value="1"/>
</dbReference>
<gene>
    <name evidence="2" type="ORF">AB1Y20_007753</name>
</gene>
<name>A0AB34IUP5_PRYPA</name>
<feature type="transmembrane region" description="Helical" evidence="1">
    <location>
        <begin position="20"/>
        <end position="44"/>
    </location>
</feature>
<evidence type="ECO:0000256" key="1">
    <source>
        <dbReference type="SAM" id="Phobius"/>
    </source>
</evidence>
<organism evidence="2 3">
    <name type="scientific">Prymnesium parvum</name>
    <name type="common">Toxic golden alga</name>
    <dbReference type="NCBI Taxonomy" id="97485"/>
    <lineage>
        <taxon>Eukaryota</taxon>
        <taxon>Haptista</taxon>
        <taxon>Haptophyta</taxon>
        <taxon>Prymnesiophyceae</taxon>
        <taxon>Prymnesiales</taxon>
        <taxon>Prymnesiaceae</taxon>
        <taxon>Prymnesium</taxon>
    </lineage>
</organism>
<dbReference type="AlphaFoldDB" id="A0AB34IUP5"/>
<keyword evidence="1" id="KW-1133">Transmembrane helix</keyword>
<proteinExistence type="predicted"/>
<reference evidence="2 3" key="1">
    <citation type="journal article" date="2024" name="Science">
        <title>Giant polyketide synthase enzymes in the biosynthesis of giant marine polyether toxins.</title>
        <authorList>
            <person name="Fallon T.R."/>
            <person name="Shende V.V."/>
            <person name="Wierzbicki I.H."/>
            <person name="Pendleton A.L."/>
            <person name="Watervoot N.F."/>
            <person name="Auber R.P."/>
            <person name="Gonzalez D.J."/>
            <person name="Wisecaver J.H."/>
            <person name="Moore B.S."/>
        </authorList>
    </citation>
    <scope>NUCLEOTIDE SEQUENCE [LARGE SCALE GENOMIC DNA]</scope>
    <source>
        <strain evidence="2 3">12B1</strain>
    </source>
</reference>
<dbReference type="PANTHER" id="PTHR31735">
    <property type="entry name" value="VACUOLAR MEMBRANE PROTEIN YPL162C"/>
    <property type="match status" value="1"/>
</dbReference>
<dbReference type="Proteomes" id="UP001515480">
    <property type="component" value="Unassembled WGS sequence"/>
</dbReference>